<feature type="compositionally biased region" description="Basic and acidic residues" evidence="1">
    <location>
        <begin position="43"/>
        <end position="60"/>
    </location>
</feature>
<evidence type="ECO:0000313" key="3">
    <source>
        <dbReference type="Proteomes" id="UP000033647"/>
    </source>
</evidence>
<protein>
    <submittedName>
        <fullName evidence="2">Uncharacterized protein</fullName>
    </submittedName>
</protein>
<dbReference type="AlphaFoldDB" id="A0A0F4GUZ5"/>
<sequence>MPTTRSQSSGVAKKDAPSRDVSKQATKRKATDTQKPTVKKQRKDSSSEVKQSTKDTAKDSSDDENSITINRAPVLELWASSVAHILHPSLSWSICLSIGGAISTITAISKGRFIGKIQKPDPDEAAEKKQKRQQSDAKLEDVDIMGFNLRLDQDGQAMVGTKPKKSDEDALKKKYGPESYEKAKVAFEEALESWRGREDELGGRAFHMYEDFRPSVAAGQKGWGRKGVLDLERVKKIVNDA</sequence>
<dbReference type="EMBL" id="LAFY01000300">
    <property type="protein sequence ID" value="KJY00888.1"/>
    <property type="molecule type" value="Genomic_DNA"/>
</dbReference>
<feature type="compositionally biased region" description="Polar residues" evidence="1">
    <location>
        <begin position="1"/>
        <end position="10"/>
    </location>
</feature>
<dbReference type="OrthoDB" id="514070at2759"/>
<dbReference type="Proteomes" id="UP000033647">
    <property type="component" value="Unassembled WGS sequence"/>
</dbReference>
<feature type="compositionally biased region" description="Basic and acidic residues" evidence="1">
    <location>
        <begin position="12"/>
        <end position="22"/>
    </location>
</feature>
<evidence type="ECO:0000313" key="2">
    <source>
        <dbReference type="EMBL" id="KJY00888.1"/>
    </source>
</evidence>
<keyword evidence="3" id="KW-1185">Reference proteome</keyword>
<evidence type="ECO:0000256" key="1">
    <source>
        <dbReference type="SAM" id="MobiDB-lite"/>
    </source>
</evidence>
<feature type="region of interest" description="Disordered" evidence="1">
    <location>
        <begin position="1"/>
        <end position="65"/>
    </location>
</feature>
<organism evidence="2 3">
    <name type="scientific">Zymoseptoria brevis</name>
    <dbReference type="NCBI Taxonomy" id="1047168"/>
    <lineage>
        <taxon>Eukaryota</taxon>
        <taxon>Fungi</taxon>
        <taxon>Dikarya</taxon>
        <taxon>Ascomycota</taxon>
        <taxon>Pezizomycotina</taxon>
        <taxon>Dothideomycetes</taxon>
        <taxon>Dothideomycetidae</taxon>
        <taxon>Mycosphaerellales</taxon>
        <taxon>Mycosphaerellaceae</taxon>
        <taxon>Zymoseptoria</taxon>
    </lineage>
</organism>
<accession>A0A0F4GUZ5</accession>
<reference evidence="2 3" key="1">
    <citation type="submission" date="2015-03" db="EMBL/GenBank/DDBJ databases">
        <title>RNA-seq based gene annotation and comparative genomics of four Zymoseptoria species reveal species-specific pathogenicity related genes and transposable element activity.</title>
        <authorList>
            <person name="Grandaubert J."/>
            <person name="Bhattacharyya A."/>
            <person name="Stukenbrock E.H."/>
        </authorList>
    </citation>
    <scope>NUCLEOTIDE SEQUENCE [LARGE SCALE GENOMIC DNA]</scope>
    <source>
        <strain evidence="2 3">Zb18110</strain>
    </source>
</reference>
<gene>
    <name evidence="2" type="ORF">TI39_contig308g00005</name>
</gene>
<proteinExistence type="predicted"/>
<name>A0A0F4GUZ5_9PEZI</name>
<comment type="caution">
    <text evidence="2">The sequence shown here is derived from an EMBL/GenBank/DDBJ whole genome shotgun (WGS) entry which is preliminary data.</text>
</comment>